<dbReference type="PANTHER" id="PTHR33994:SF39">
    <property type="entry name" value="OS01G0712400 PROTEIN"/>
    <property type="match status" value="1"/>
</dbReference>
<sequence length="207" mass="23061">MERASADMNDAPEPIFFSDDPTTRFLYKAHRVSMYTMMIAMLPVMALGLLTPTMDDVAEYTITDAAAAFEGPHNNATLGRHTMVASPAFDLTVRVENRQLFVGWCHNHGEVVVSYSGVALAWGRVPGFCLPRRSAANFTVVTWGERVYLSDDLRKRLATEWHAGTAKVNVDLKLHYYPNCRLLPIVSSPGTLSISQELILGDTRDRN</sequence>
<gene>
    <name evidence="2" type="ORF">PVAP13_5NG438100</name>
</gene>
<organism evidence="2 3">
    <name type="scientific">Panicum virgatum</name>
    <name type="common">Blackwell switchgrass</name>
    <dbReference type="NCBI Taxonomy" id="38727"/>
    <lineage>
        <taxon>Eukaryota</taxon>
        <taxon>Viridiplantae</taxon>
        <taxon>Streptophyta</taxon>
        <taxon>Embryophyta</taxon>
        <taxon>Tracheophyta</taxon>
        <taxon>Spermatophyta</taxon>
        <taxon>Magnoliopsida</taxon>
        <taxon>Liliopsida</taxon>
        <taxon>Poales</taxon>
        <taxon>Poaceae</taxon>
        <taxon>PACMAD clade</taxon>
        <taxon>Panicoideae</taxon>
        <taxon>Panicodae</taxon>
        <taxon>Paniceae</taxon>
        <taxon>Panicinae</taxon>
        <taxon>Panicum</taxon>
        <taxon>Panicum sect. Hiantes</taxon>
    </lineage>
</organism>
<keyword evidence="1" id="KW-1133">Transmembrane helix</keyword>
<evidence type="ECO:0000313" key="2">
    <source>
        <dbReference type="EMBL" id="KAG2591180.1"/>
    </source>
</evidence>
<keyword evidence="3" id="KW-1185">Reference proteome</keyword>
<dbReference type="Proteomes" id="UP000823388">
    <property type="component" value="Chromosome 5N"/>
</dbReference>
<accession>A0A8T0RZZ2</accession>
<proteinExistence type="predicted"/>
<dbReference type="PANTHER" id="PTHR33994">
    <property type="entry name" value="OS04G0515000 PROTEIN"/>
    <property type="match status" value="1"/>
</dbReference>
<dbReference type="AlphaFoldDB" id="A0A8T0RZZ2"/>
<name>A0A8T0RZZ2_PANVG</name>
<reference evidence="2" key="1">
    <citation type="submission" date="2020-05" db="EMBL/GenBank/DDBJ databases">
        <title>WGS assembly of Panicum virgatum.</title>
        <authorList>
            <person name="Lovell J.T."/>
            <person name="Jenkins J."/>
            <person name="Shu S."/>
            <person name="Juenger T.E."/>
            <person name="Schmutz J."/>
        </authorList>
    </citation>
    <scope>NUCLEOTIDE SEQUENCE</scope>
    <source>
        <strain evidence="2">AP13</strain>
    </source>
</reference>
<keyword evidence="1" id="KW-0812">Transmembrane</keyword>
<evidence type="ECO:0000256" key="1">
    <source>
        <dbReference type="SAM" id="Phobius"/>
    </source>
</evidence>
<protein>
    <submittedName>
        <fullName evidence="2">Uncharacterized protein</fullName>
    </submittedName>
</protein>
<keyword evidence="1" id="KW-0472">Membrane</keyword>
<comment type="caution">
    <text evidence="2">The sequence shown here is derived from an EMBL/GenBank/DDBJ whole genome shotgun (WGS) entry which is preliminary data.</text>
</comment>
<feature type="transmembrane region" description="Helical" evidence="1">
    <location>
        <begin position="32"/>
        <end position="50"/>
    </location>
</feature>
<dbReference type="EMBL" id="CM029046">
    <property type="protein sequence ID" value="KAG2591180.1"/>
    <property type="molecule type" value="Genomic_DNA"/>
</dbReference>
<evidence type="ECO:0000313" key="3">
    <source>
        <dbReference type="Proteomes" id="UP000823388"/>
    </source>
</evidence>